<proteinExistence type="predicted"/>
<keyword evidence="3" id="KW-1185">Reference proteome</keyword>
<feature type="domain" description="SipL SPOCS" evidence="1">
    <location>
        <begin position="41"/>
        <end position="111"/>
    </location>
</feature>
<evidence type="ECO:0000259" key="1">
    <source>
        <dbReference type="Pfam" id="PF12673"/>
    </source>
</evidence>
<organism evidence="2 3">
    <name type="scientific">Thermosyntropha lipolytica DSM 11003</name>
    <dbReference type="NCBI Taxonomy" id="1123382"/>
    <lineage>
        <taxon>Bacteria</taxon>
        <taxon>Bacillati</taxon>
        <taxon>Bacillota</taxon>
        <taxon>Clostridia</taxon>
        <taxon>Eubacteriales</taxon>
        <taxon>Syntrophomonadaceae</taxon>
        <taxon>Thermosyntropha</taxon>
    </lineage>
</organism>
<dbReference type="InterPro" id="IPR024300">
    <property type="entry name" value="SipL_SPOCS_dom"/>
</dbReference>
<sequence>MTLMPASVVELCPAYPDRVAKYFKEIFVSDVVEIPVQKPSAEQIVNVDVKAELVDVQTVTVTLPFDPIPYQPNPGNKIFVAGNIYLGIQYSALTPDQKVHFFRAQLPFQTILLNDCGLLIDPHDSIFTSGYVVHVCIEKLIKRQIDERKMYFELLLLIWAEEIS</sequence>
<name>A0A1M5NFC6_9FIRM</name>
<protein>
    <recommendedName>
        <fullName evidence="1">SipL SPOCS domain-containing protein</fullName>
    </recommendedName>
</protein>
<accession>A0A1M5NFC6</accession>
<dbReference type="AlphaFoldDB" id="A0A1M5NFC6"/>
<dbReference type="Proteomes" id="UP000242329">
    <property type="component" value="Unassembled WGS sequence"/>
</dbReference>
<dbReference type="Pfam" id="PF12673">
    <property type="entry name" value="SipL"/>
    <property type="match status" value="1"/>
</dbReference>
<dbReference type="OrthoDB" id="1756731at2"/>
<dbReference type="EMBL" id="FQWY01000016">
    <property type="protein sequence ID" value="SHG88306.1"/>
    <property type="molecule type" value="Genomic_DNA"/>
</dbReference>
<dbReference type="STRING" id="1123382.SAMN02745221_01198"/>
<dbReference type="RefSeq" id="WP_073091540.1">
    <property type="nucleotide sequence ID" value="NZ_FQWY01000016.1"/>
</dbReference>
<gene>
    <name evidence="2" type="ORF">SAMN02745221_01198</name>
</gene>
<reference evidence="3" key="1">
    <citation type="submission" date="2016-11" db="EMBL/GenBank/DDBJ databases">
        <authorList>
            <person name="Varghese N."/>
            <person name="Submissions S."/>
        </authorList>
    </citation>
    <scope>NUCLEOTIDE SEQUENCE [LARGE SCALE GENOMIC DNA]</scope>
    <source>
        <strain evidence="3">DSM 11003</strain>
    </source>
</reference>
<evidence type="ECO:0000313" key="3">
    <source>
        <dbReference type="Proteomes" id="UP000242329"/>
    </source>
</evidence>
<evidence type="ECO:0000313" key="2">
    <source>
        <dbReference type="EMBL" id="SHG88306.1"/>
    </source>
</evidence>